<dbReference type="SUPFAM" id="SSF55874">
    <property type="entry name" value="ATPase domain of HSP90 chaperone/DNA topoisomerase II/histidine kinase"/>
    <property type="match status" value="1"/>
</dbReference>
<feature type="domain" description="Histidine kinase" evidence="5">
    <location>
        <begin position="52"/>
        <end position="269"/>
    </location>
</feature>
<dbReference type="InterPro" id="IPR003661">
    <property type="entry name" value="HisK_dim/P_dom"/>
</dbReference>
<dbReference type="SMART" id="SM00387">
    <property type="entry name" value="HATPase_c"/>
    <property type="match status" value="1"/>
</dbReference>
<dbReference type="GO" id="GO:0000155">
    <property type="term" value="F:phosphorelay sensor kinase activity"/>
    <property type="evidence" value="ECO:0007669"/>
    <property type="project" value="InterPro"/>
</dbReference>
<comment type="catalytic activity">
    <reaction evidence="1">
        <text>ATP + protein L-histidine = ADP + protein N-phospho-L-histidine.</text>
        <dbReference type="EC" id="2.7.13.3"/>
    </reaction>
</comment>
<dbReference type="InterPro" id="IPR005467">
    <property type="entry name" value="His_kinase_dom"/>
</dbReference>
<feature type="region of interest" description="Disordered" evidence="4">
    <location>
        <begin position="1"/>
        <end position="34"/>
    </location>
</feature>
<gene>
    <name evidence="6" type="ORF">plasmid201_082</name>
</gene>
<dbReference type="InterPro" id="IPR004358">
    <property type="entry name" value="Sig_transdc_His_kin-like_C"/>
</dbReference>
<evidence type="ECO:0000313" key="6">
    <source>
        <dbReference type="EMBL" id="AJW29270.1"/>
    </source>
</evidence>
<reference evidence="6" key="1">
    <citation type="submission" date="2014-06" db="EMBL/GenBank/DDBJ databases">
        <title>Molecular and ecological studies on carbamate pesticide degrading bacteria isolated from agricultural soils.</title>
        <authorList>
            <person name="Kim D.-U."/>
            <person name="Ka J.-O."/>
        </authorList>
    </citation>
    <scope>NUCLEOTIDE SEQUENCE</scope>
    <source>
        <strain evidence="6">NS2</strain>
        <plasmid evidence="6">201</plasmid>
    </source>
</reference>
<protein>
    <recommendedName>
        <fullName evidence="2">histidine kinase</fullName>
        <ecNumber evidence="2">2.7.13.3</ecNumber>
    </recommendedName>
</protein>
<evidence type="ECO:0000259" key="5">
    <source>
        <dbReference type="PROSITE" id="PS50109"/>
    </source>
</evidence>
<keyword evidence="6" id="KW-0614">Plasmid</keyword>
<dbReference type="EC" id="2.7.13.3" evidence="2"/>
<keyword evidence="6" id="KW-0808">Transferase</keyword>
<dbReference type="PRINTS" id="PR00344">
    <property type="entry name" value="BCTRLSENSOR"/>
</dbReference>
<proteinExistence type="predicted"/>
<sequence length="297" mass="31756">MPVDTPLSSSVGFGMSGRARDIATPTNKDHAPPALSSSAIERMLALGQMSRGFVHDFRNVLGVISAAVRLAERHADDPSLFTDFLVGAQEGVERGLRMTARLLNFASGHDCDIHAQNVNDALVRLESLLRYAAGSGIRIVVQLGPNVPDFEFEFPQFNAAIMNLVVNARDAMPDGGTIEISTALVSRPVSRDLGSDHYVRVRVRDNGTGMDAGVRRRIFDPFFTTKASAGTGLGIPQVDAFMRQSGGFLRIDTAIDVGTTFDLFFPCGVDSTDPHQSLCKLAGSIDLSMGSAGSSPE</sequence>
<dbReference type="InterPro" id="IPR036890">
    <property type="entry name" value="HATPase_C_sf"/>
</dbReference>
<dbReference type="PROSITE" id="PS50109">
    <property type="entry name" value="HIS_KIN"/>
    <property type="match status" value="1"/>
</dbReference>
<dbReference type="InterPro" id="IPR003594">
    <property type="entry name" value="HATPase_dom"/>
</dbReference>
<name>A0A0D4ZZ10_9SPHN</name>
<dbReference type="EMBL" id="KM017070">
    <property type="protein sequence ID" value="AJW29270.1"/>
    <property type="molecule type" value="Genomic_DNA"/>
</dbReference>
<dbReference type="PANTHER" id="PTHR43065:SF49">
    <property type="entry name" value="HISTIDINE KINASE"/>
    <property type="match status" value="1"/>
</dbReference>
<geneLocation type="plasmid" evidence="6">
    <name>201</name>
</geneLocation>
<organism evidence="6">
    <name type="scientific">Sphingomonas sp. NS2</name>
    <dbReference type="NCBI Taxonomy" id="908605"/>
    <lineage>
        <taxon>Bacteria</taxon>
        <taxon>Pseudomonadati</taxon>
        <taxon>Pseudomonadota</taxon>
        <taxon>Alphaproteobacteria</taxon>
        <taxon>Sphingomonadales</taxon>
        <taxon>Sphingomonadaceae</taxon>
        <taxon>Sphingomonas</taxon>
    </lineage>
</organism>
<dbReference type="Gene3D" id="3.30.565.10">
    <property type="entry name" value="Histidine kinase-like ATPase, C-terminal domain"/>
    <property type="match status" value="1"/>
</dbReference>
<evidence type="ECO:0000256" key="1">
    <source>
        <dbReference type="ARBA" id="ARBA00000085"/>
    </source>
</evidence>
<dbReference type="Gene3D" id="1.10.287.130">
    <property type="match status" value="1"/>
</dbReference>
<evidence type="ECO:0000256" key="2">
    <source>
        <dbReference type="ARBA" id="ARBA00012438"/>
    </source>
</evidence>
<dbReference type="Pfam" id="PF02518">
    <property type="entry name" value="HATPase_c"/>
    <property type="match status" value="1"/>
</dbReference>
<keyword evidence="3" id="KW-0597">Phosphoprotein</keyword>
<evidence type="ECO:0000256" key="3">
    <source>
        <dbReference type="ARBA" id="ARBA00022553"/>
    </source>
</evidence>
<keyword evidence="6" id="KW-0418">Kinase</keyword>
<accession>A0A0D4ZZ10</accession>
<dbReference type="CDD" id="cd00082">
    <property type="entry name" value="HisKA"/>
    <property type="match status" value="1"/>
</dbReference>
<dbReference type="SUPFAM" id="SSF47384">
    <property type="entry name" value="Homodimeric domain of signal transducing histidine kinase"/>
    <property type="match status" value="1"/>
</dbReference>
<feature type="compositionally biased region" description="Polar residues" evidence="4">
    <location>
        <begin position="1"/>
        <end position="11"/>
    </location>
</feature>
<dbReference type="InterPro" id="IPR036097">
    <property type="entry name" value="HisK_dim/P_sf"/>
</dbReference>
<evidence type="ECO:0000256" key="4">
    <source>
        <dbReference type="SAM" id="MobiDB-lite"/>
    </source>
</evidence>
<dbReference type="AlphaFoldDB" id="A0A0D4ZZ10"/>
<dbReference type="PANTHER" id="PTHR43065">
    <property type="entry name" value="SENSOR HISTIDINE KINASE"/>
    <property type="match status" value="1"/>
</dbReference>